<gene>
    <name evidence="11" type="ORF">CYCCA115_LOCUS2133</name>
</gene>
<evidence type="ECO:0000256" key="7">
    <source>
        <dbReference type="SAM" id="MobiDB-lite"/>
    </source>
</evidence>
<feature type="region of interest" description="Disordered" evidence="7">
    <location>
        <begin position="709"/>
        <end position="733"/>
    </location>
</feature>
<dbReference type="Gene3D" id="1.10.1300.10">
    <property type="entry name" value="3'5'-cyclic nucleotide phosphodiesterase, catalytic domain"/>
    <property type="match status" value="1"/>
</dbReference>
<dbReference type="InterPro" id="IPR036971">
    <property type="entry name" value="PDEase_catalytic_dom_sf"/>
</dbReference>
<feature type="compositionally biased region" description="Polar residues" evidence="7">
    <location>
        <begin position="716"/>
        <end position="725"/>
    </location>
</feature>
<keyword evidence="5 8" id="KW-0472">Membrane</keyword>
<evidence type="ECO:0000256" key="4">
    <source>
        <dbReference type="ARBA" id="ARBA00022989"/>
    </source>
</evidence>
<evidence type="ECO:0000256" key="6">
    <source>
        <dbReference type="ARBA" id="ARBA00023239"/>
    </source>
</evidence>
<evidence type="ECO:0000256" key="2">
    <source>
        <dbReference type="ARBA" id="ARBA00022692"/>
    </source>
</evidence>
<evidence type="ECO:0000256" key="3">
    <source>
        <dbReference type="ARBA" id="ARBA00022741"/>
    </source>
</evidence>
<dbReference type="GO" id="GO:0007168">
    <property type="term" value="P:receptor guanylyl cyclase signaling pathway"/>
    <property type="evidence" value="ECO:0007669"/>
    <property type="project" value="TreeGrafter"/>
</dbReference>
<dbReference type="InterPro" id="IPR050401">
    <property type="entry name" value="Cyclic_nucleotide_synthase"/>
</dbReference>
<dbReference type="PROSITE" id="PS50125">
    <property type="entry name" value="GUANYLATE_CYCLASE_2"/>
    <property type="match status" value="1"/>
</dbReference>
<dbReference type="PANTHER" id="PTHR11920">
    <property type="entry name" value="GUANYLYL CYCLASE"/>
    <property type="match status" value="1"/>
</dbReference>
<evidence type="ECO:0008006" key="13">
    <source>
        <dbReference type="Google" id="ProtNLM"/>
    </source>
</evidence>
<keyword evidence="12" id="KW-1185">Reference proteome</keyword>
<evidence type="ECO:0000313" key="11">
    <source>
        <dbReference type="EMBL" id="CAJ1930881.1"/>
    </source>
</evidence>
<dbReference type="InterPro" id="IPR002073">
    <property type="entry name" value="PDEase_catalytic_dom"/>
</dbReference>
<comment type="subcellular location">
    <subcellularLocation>
        <location evidence="1">Membrane</location>
    </subcellularLocation>
</comment>
<feature type="compositionally biased region" description="Basic and acidic residues" evidence="7">
    <location>
        <begin position="34"/>
        <end position="46"/>
    </location>
</feature>
<dbReference type="SMART" id="SM00044">
    <property type="entry name" value="CYCc"/>
    <property type="match status" value="1"/>
</dbReference>
<dbReference type="GO" id="GO:0005886">
    <property type="term" value="C:plasma membrane"/>
    <property type="evidence" value="ECO:0007669"/>
    <property type="project" value="TreeGrafter"/>
</dbReference>
<dbReference type="SUPFAM" id="SSF109604">
    <property type="entry name" value="HD-domain/PDEase-like"/>
    <property type="match status" value="1"/>
</dbReference>
<dbReference type="GO" id="GO:0004383">
    <property type="term" value="F:guanylate cyclase activity"/>
    <property type="evidence" value="ECO:0007669"/>
    <property type="project" value="TreeGrafter"/>
</dbReference>
<dbReference type="GO" id="GO:0004114">
    <property type="term" value="F:3',5'-cyclic-nucleotide phosphodiesterase activity"/>
    <property type="evidence" value="ECO:0007669"/>
    <property type="project" value="InterPro"/>
</dbReference>
<sequence length="1158" mass="130046">MMEDMDDKSLDFPDAPGATNVGFDSTESGSDSQSSDKRDEVQEIRNQSRTEDRRVDLWRWTLLFLIMAVGVVITALTYYFLQQEEQKALNIAYDQFSEALSDAAIRQQDDIRDACRTFSTVISDQAAETNQTWPFVALPNFESLAVNFRKISGTEIFTLFPTVTRANTDAWLNYADQQHVPMVKQSHMLKYKTLDNLKEVGYKSYFQRASPNGFVPDIDRDVYHPTWQFSPPMFSYGALNWNVFSLPDLGAVFDAVKVLKNESLVSGVRPYAAASLSFTDEEHARMHSEIEGSSTEFPHSFIYTPVHLDSQDSNSPIVAAIGAAMAWDFSLRTLLPAGVVGIQAVIKNSCNQSFTYEISGSDAYYVGEGDLHDEEFNYYERVVRLSRNSHPYTESTEGHCLYSMHLYPDSKFASLYLTAAPLLFAIGVAGAFGFMVIVFFVYNRFVFTRNEKLVENAARSNAVITSLFPEAIRNQLIGDNNNTNNPRSFQELLGPVSDPVANLARPPLADYFATATVMFADICGFTAWSSVREPSQVFTLLETLYGSFDRLTKNSKVFKVETVGDSYIAATGIPKYHRDHAVSMVQFAHRISKEMSAMTKMLETTLGPDTSDLLLRIGIHTGPVTAGVIRGDKARFQLFGDTMNVASRVESTGVAGRIHVSKDTADSLRKCNKGHWLVKRENGSVVAKGKGDIQTYWIGKAVEKAKPESYGPYETASESDSSQNPDDVVDGQFSEQLGHSEGREDRLVDWNATVFLDILKHIVARREAYAKAGINSNSEPRSDDPEVLTRMNMNDYKPINGVREIIALPDFNDVAEAMKEDVQSVEIPDEVVAELRSYISTVAGLYRSNPFHNFEHASHVTMSVIKLLSRIKAPSDLELMERHGSSEDLSQDIHAHLHDHTYGITSDPLTQFACAFAALVHDVDHEGVPNAQLVQEGAAVATMYNERSVAEQNSLVIAWNLLMSDRFANLRNTICATATELSRFRQLATNAVMATDIVDKDLKQLRNNRWDKAFKRDNNAVILQSYEEEEDETRDSINRKATIVIEHLIQASDVSHTMQHWHVYRKWNENLFRESYAAYIAGRAATDPSINWYKGEIGFFDFYIIPLAKKLESCGVFGKSSDEFLNYARSNREEWESRGESIVAELVANVKKEFKENA</sequence>
<keyword evidence="6" id="KW-0456">Lyase</keyword>
<dbReference type="AlphaFoldDB" id="A0AAD2CDW7"/>
<dbReference type="SUPFAM" id="SSF55073">
    <property type="entry name" value="Nucleotide cyclase"/>
    <property type="match status" value="1"/>
</dbReference>
<feature type="compositionally biased region" description="Low complexity" evidence="7">
    <location>
        <begin position="24"/>
        <end position="33"/>
    </location>
</feature>
<dbReference type="InterPro" id="IPR029787">
    <property type="entry name" value="Nucleotide_cyclase"/>
</dbReference>
<dbReference type="GO" id="GO:0035556">
    <property type="term" value="P:intracellular signal transduction"/>
    <property type="evidence" value="ECO:0007669"/>
    <property type="project" value="InterPro"/>
</dbReference>
<proteinExistence type="predicted"/>
<name>A0AAD2CDW7_9STRA</name>
<evidence type="ECO:0000256" key="5">
    <source>
        <dbReference type="ARBA" id="ARBA00023136"/>
    </source>
</evidence>
<dbReference type="GO" id="GO:0000166">
    <property type="term" value="F:nucleotide binding"/>
    <property type="evidence" value="ECO:0007669"/>
    <property type="project" value="UniProtKB-KW"/>
</dbReference>
<evidence type="ECO:0000313" key="12">
    <source>
        <dbReference type="Proteomes" id="UP001295423"/>
    </source>
</evidence>
<comment type="caution">
    <text evidence="11">The sequence shown here is derived from an EMBL/GenBank/DDBJ whole genome shotgun (WGS) entry which is preliminary data.</text>
</comment>
<evidence type="ECO:0000256" key="1">
    <source>
        <dbReference type="ARBA" id="ARBA00004370"/>
    </source>
</evidence>
<protein>
    <recommendedName>
        <fullName evidence="13">Phosphodiesterase</fullName>
    </recommendedName>
</protein>
<evidence type="ECO:0000259" key="10">
    <source>
        <dbReference type="PROSITE" id="PS51845"/>
    </source>
</evidence>
<dbReference type="GO" id="GO:0001653">
    <property type="term" value="F:peptide receptor activity"/>
    <property type="evidence" value="ECO:0007669"/>
    <property type="project" value="TreeGrafter"/>
</dbReference>
<evidence type="ECO:0000259" key="9">
    <source>
        <dbReference type="PROSITE" id="PS50125"/>
    </source>
</evidence>
<feature type="domain" description="PDEase" evidence="10">
    <location>
        <begin position="762"/>
        <end position="997"/>
    </location>
</feature>
<organism evidence="11 12">
    <name type="scientific">Cylindrotheca closterium</name>
    <dbReference type="NCBI Taxonomy" id="2856"/>
    <lineage>
        <taxon>Eukaryota</taxon>
        <taxon>Sar</taxon>
        <taxon>Stramenopiles</taxon>
        <taxon>Ochrophyta</taxon>
        <taxon>Bacillariophyta</taxon>
        <taxon>Bacillariophyceae</taxon>
        <taxon>Bacillariophycidae</taxon>
        <taxon>Bacillariales</taxon>
        <taxon>Bacillariaceae</taxon>
        <taxon>Cylindrotheca</taxon>
    </lineage>
</organism>
<dbReference type="InterPro" id="IPR003607">
    <property type="entry name" value="HD/PDEase_dom"/>
</dbReference>
<dbReference type="PROSITE" id="PS51845">
    <property type="entry name" value="PDEASE_I_2"/>
    <property type="match status" value="1"/>
</dbReference>
<dbReference type="Pfam" id="PF00211">
    <property type="entry name" value="Guanylate_cyc"/>
    <property type="match status" value="1"/>
</dbReference>
<dbReference type="SMART" id="SM00471">
    <property type="entry name" value="HDc"/>
    <property type="match status" value="1"/>
</dbReference>
<keyword evidence="3" id="KW-0547">Nucleotide-binding</keyword>
<dbReference type="EMBL" id="CAKOGP040000113">
    <property type="protein sequence ID" value="CAJ1930881.1"/>
    <property type="molecule type" value="Genomic_DNA"/>
</dbReference>
<dbReference type="InterPro" id="IPR001054">
    <property type="entry name" value="A/G_cyclase"/>
</dbReference>
<dbReference type="PANTHER" id="PTHR11920:SF335">
    <property type="entry name" value="GUANYLATE CYCLASE"/>
    <property type="match status" value="1"/>
</dbReference>
<dbReference type="Gene3D" id="3.30.70.1230">
    <property type="entry name" value="Nucleotide cyclase"/>
    <property type="match status" value="1"/>
</dbReference>
<accession>A0AAD2CDW7</accession>
<evidence type="ECO:0000256" key="8">
    <source>
        <dbReference type="SAM" id="Phobius"/>
    </source>
</evidence>
<dbReference type="Pfam" id="PF00233">
    <property type="entry name" value="PDEase_I"/>
    <property type="match status" value="1"/>
</dbReference>
<dbReference type="CDD" id="cd07302">
    <property type="entry name" value="CHD"/>
    <property type="match status" value="1"/>
</dbReference>
<dbReference type="GO" id="GO:0004016">
    <property type="term" value="F:adenylate cyclase activity"/>
    <property type="evidence" value="ECO:0007669"/>
    <property type="project" value="TreeGrafter"/>
</dbReference>
<dbReference type="Proteomes" id="UP001295423">
    <property type="component" value="Unassembled WGS sequence"/>
</dbReference>
<reference evidence="11" key="1">
    <citation type="submission" date="2023-08" db="EMBL/GenBank/DDBJ databases">
        <authorList>
            <person name="Audoor S."/>
            <person name="Bilcke G."/>
        </authorList>
    </citation>
    <scope>NUCLEOTIDE SEQUENCE</scope>
</reference>
<feature type="transmembrane region" description="Helical" evidence="8">
    <location>
        <begin position="57"/>
        <end position="81"/>
    </location>
</feature>
<feature type="region of interest" description="Disordered" evidence="7">
    <location>
        <begin position="1"/>
        <end position="46"/>
    </location>
</feature>
<feature type="transmembrane region" description="Helical" evidence="8">
    <location>
        <begin position="415"/>
        <end position="442"/>
    </location>
</feature>
<keyword evidence="2 8" id="KW-0812">Transmembrane</keyword>
<feature type="domain" description="Guanylate cyclase" evidence="9">
    <location>
        <begin position="516"/>
        <end position="650"/>
    </location>
</feature>
<keyword evidence="4 8" id="KW-1133">Transmembrane helix</keyword>